<comment type="similarity">
    <text evidence="4">Belongs to the aldehyde dehydrogenase family. AstD subfamily.</text>
</comment>
<dbReference type="InterPro" id="IPR016163">
    <property type="entry name" value="Ald_DH_C"/>
</dbReference>
<comment type="function">
    <text evidence="4">Catalyzes the NAD-dependent reduction of succinylglutamate semialdehyde into succinylglutamate.</text>
</comment>
<dbReference type="Gene3D" id="3.40.605.10">
    <property type="entry name" value="Aldehyde Dehydrogenase, Chain A, domain 1"/>
    <property type="match status" value="1"/>
</dbReference>
<dbReference type="SUPFAM" id="SSF53720">
    <property type="entry name" value="ALDH-like"/>
    <property type="match status" value="1"/>
</dbReference>
<dbReference type="InterPro" id="IPR029510">
    <property type="entry name" value="Ald_DH_CS_GLU"/>
</dbReference>
<keyword evidence="3 4" id="KW-0520">NAD</keyword>
<evidence type="ECO:0000256" key="4">
    <source>
        <dbReference type="HAMAP-Rule" id="MF_01174"/>
    </source>
</evidence>
<feature type="binding site" evidence="4">
    <location>
        <begin position="219"/>
        <end position="224"/>
    </location>
    <ligand>
        <name>NAD(+)</name>
        <dbReference type="ChEBI" id="CHEBI:57540"/>
    </ligand>
</feature>
<sequence length="486" mass="52463">MQLIDGRWSVGKGDAWASRNPVSQQAVWVGNAASGQEVDAAVVAARAAFPLWRDTELSNRIAVLRCFADLLQANSDELAATIGLETGKPRWEAVMEVASMVSKVDISIRAFEERTFRKEFTQGDASVILRHRPHGVVAVLGPYNFPAHLPNGHIVPALLAGNTVVFKPSEYAPMTAQKTVELWLAAGLPVGVMNLLQGGAATGALLTAHADLDGVFFTGSSAAGFAVHQQFSDRPDKILALEMGGNNALVVDEVRDISAAIHHVIQSAFISAGQRCSCARRLFVPEGEWGDLFLERLINVSAELRVGPWDAEPPPFMGAMITMDKADKMLAVQESLIRQGGKALLKMCRLNPGTAMLTAGILDVSEIAELPDEEYFGPLLQLQRYGHFDEAIRLANRSRFGLAAGLLSDRHERYKLFWRESRAGIVNWNKPLTGASSAGPFGGVGSSGNHRPSAYYAADYCAYPVASLETELLAMPSVLLPGMSID</sequence>
<dbReference type="CDD" id="cd07095">
    <property type="entry name" value="ALDH_SGSD_AstD"/>
    <property type="match status" value="1"/>
</dbReference>
<dbReference type="GO" id="GO:0019545">
    <property type="term" value="P:L-arginine catabolic process to succinate"/>
    <property type="evidence" value="ECO:0007669"/>
    <property type="project" value="UniProtKB-UniRule"/>
</dbReference>
<dbReference type="FunFam" id="3.40.605.10:FF:000010">
    <property type="entry name" value="N-succinylglutamate 5-semialdehyde dehydrogenase"/>
    <property type="match status" value="1"/>
</dbReference>
<dbReference type="NCBIfam" id="TIGR03240">
    <property type="entry name" value="arg_catab_astD"/>
    <property type="match status" value="1"/>
</dbReference>
<accession>A0A3S8ZSE4</accession>
<feature type="domain" description="Aldehyde dehydrogenase" evidence="6">
    <location>
        <begin position="14"/>
        <end position="459"/>
    </location>
</feature>
<dbReference type="OrthoDB" id="6187633at2"/>
<dbReference type="GO" id="GO:0043824">
    <property type="term" value="F:succinylglutamate-semialdehyde dehydrogenase activity"/>
    <property type="evidence" value="ECO:0007669"/>
    <property type="project" value="UniProtKB-EC"/>
</dbReference>
<dbReference type="Proteomes" id="UP000282438">
    <property type="component" value="Chromosome"/>
</dbReference>
<evidence type="ECO:0000313" key="8">
    <source>
        <dbReference type="Proteomes" id="UP000282438"/>
    </source>
</evidence>
<evidence type="ECO:0000259" key="6">
    <source>
        <dbReference type="Pfam" id="PF00171"/>
    </source>
</evidence>
<dbReference type="EC" id="1.2.1.71" evidence="4"/>
<name>A0A3S8ZSE4_9NEIS</name>
<keyword evidence="2 4" id="KW-0560">Oxidoreductase</keyword>
<feature type="active site" evidence="4">
    <location>
        <position position="276"/>
    </location>
</feature>
<dbReference type="HAMAP" id="MF_01174">
    <property type="entry name" value="Aldedh_AstD"/>
    <property type="match status" value="1"/>
</dbReference>
<dbReference type="InterPro" id="IPR015590">
    <property type="entry name" value="Aldehyde_DH_dom"/>
</dbReference>
<keyword evidence="8" id="KW-1185">Reference proteome</keyword>
<evidence type="ECO:0000256" key="5">
    <source>
        <dbReference type="PROSITE-ProRule" id="PRU10007"/>
    </source>
</evidence>
<evidence type="ECO:0000256" key="1">
    <source>
        <dbReference type="ARBA" id="ARBA00022503"/>
    </source>
</evidence>
<dbReference type="InterPro" id="IPR016162">
    <property type="entry name" value="Ald_DH_N"/>
</dbReference>
<dbReference type="Gene3D" id="3.40.309.10">
    <property type="entry name" value="Aldehyde Dehydrogenase, Chain A, domain 2"/>
    <property type="match status" value="1"/>
</dbReference>
<dbReference type="Pfam" id="PF00171">
    <property type="entry name" value="Aldedh"/>
    <property type="match status" value="1"/>
</dbReference>
<evidence type="ECO:0000256" key="3">
    <source>
        <dbReference type="ARBA" id="ARBA00023027"/>
    </source>
</evidence>
<dbReference type="PROSITE" id="PS00070">
    <property type="entry name" value="ALDEHYDE_DEHYDR_CYS"/>
    <property type="match status" value="1"/>
</dbReference>
<dbReference type="UniPathway" id="UPA00185">
    <property type="reaction ID" value="UER00282"/>
</dbReference>
<proteinExistence type="inferred from homology"/>
<feature type="active site" evidence="4 5">
    <location>
        <position position="242"/>
    </location>
</feature>
<dbReference type="AlphaFoldDB" id="A0A3S8ZSE4"/>
<dbReference type="PANTHER" id="PTHR11699">
    <property type="entry name" value="ALDEHYDE DEHYDROGENASE-RELATED"/>
    <property type="match status" value="1"/>
</dbReference>
<gene>
    <name evidence="4 7" type="primary">astD</name>
    <name evidence="7" type="ORF">EJO50_07720</name>
</gene>
<dbReference type="GO" id="GO:0019544">
    <property type="term" value="P:L-arginine catabolic process to L-glutamate"/>
    <property type="evidence" value="ECO:0007669"/>
    <property type="project" value="UniProtKB-UniRule"/>
</dbReference>
<dbReference type="KEGG" id="iod:EJO50_07720"/>
<dbReference type="PROSITE" id="PS00687">
    <property type="entry name" value="ALDEHYDE_DEHYDR_GLU"/>
    <property type="match status" value="1"/>
</dbReference>
<organism evidence="7 8">
    <name type="scientific">Iodobacter ciconiae</name>
    <dbReference type="NCBI Taxonomy" id="2496266"/>
    <lineage>
        <taxon>Bacteria</taxon>
        <taxon>Pseudomonadati</taxon>
        <taxon>Pseudomonadota</taxon>
        <taxon>Betaproteobacteria</taxon>
        <taxon>Neisseriales</taxon>
        <taxon>Chitinibacteraceae</taxon>
        <taxon>Iodobacter</taxon>
    </lineage>
</organism>
<dbReference type="EMBL" id="CP034433">
    <property type="protein sequence ID" value="AZN36389.1"/>
    <property type="molecule type" value="Genomic_DNA"/>
</dbReference>
<comment type="catalytic activity">
    <reaction evidence="4">
        <text>N-succinyl-L-glutamate 5-semialdehyde + NAD(+) + H2O = N-succinyl-L-glutamate + NADH + 2 H(+)</text>
        <dbReference type="Rhea" id="RHEA:10812"/>
        <dbReference type="ChEBI" id="CHEBI:15377"/>
        <dbReference type="ChEBI" id="CHEBI:15378"/>
        <dbReference type="ChEBI" id="CHEBI:57540"/>
        <dbReference type="ChEBI" id="CHEBI:57945"/>
        <dbReference type="ChEBI" id="CHEBI:58520"/>
        <dbReference type="ChEBI" id="CHEBI:58763"/>
        <dbReference type="EC" id="1.2.1.71"/>
    </reaction>
</comment>
<reference evidence="7 8" key="1">
    <citation type="submission" date="2018-12" db="EMBL/GenBank/DDBJ databases">
        <title>Complete genome sequence of Iodobacter sp. H11R3.</title>
        <authorList>
            <person name="Bae J.-W."/>
        </authorList>
    </citation>
    <scope>NUCLEOTIDE SEQUENCE [LARGE SCALE GENOMIC DNA]</scope>
    <source>
        <strain evidence="7 8">H11R3</strain>
    </source>
</reference>
<dbReference type="InterPro" id="IPR016160">
    <property type="entry name" value="Ald_DH_CS_CYS"/>
</dbReference>
<comment type="pathway">
    <text evidence="4">Amino-acid degradation; L-arginine degradation via AST pathway; L-glutamate and succinate from L-arginine: step 4/5.</text>
</comment>
<evidence type="ECO:0000313" key="7">
    <source>
        <dbReference type="EMBL" id="AZN36389.1"/>
    </source>
</evidence>
<dbReference type="InterPro" id="IPR017649">
    <property type="entry name" value="SuccinylGlu_semiald_DH_AstD"/>
</dbReference>
<dbReference type="NCBIfam" id="NF006992">
    <property type="entry name" value="PRK09457.1"/>
    <property type="match status" value="1"/>
</dbReference>
<keyword evidence="1 4" id="KW-0056">Arginine metabolism</keyword>
<protein>
    <recommendedName>
        <fullName evidence="4">N-succinylglutamate 5-semialdehyde dehydrogenase</fullName>
        <ecNumber evidence="4">1.2.1.71</ecNumber>
    </recommendedName>
    <alternativeName>
        <fullName evidence="4">Succinylglutamic semialdehyde dehydrogenase</fullName>
        <shortName evidence="4">SGSD</shortName>
    </alternativeName>
</protein>
<dbReference type="InterPro" id="IPR016161">
    <property type="entry name" value="Ald_DH/histidinol_DH"/>
</dbReference>
<evidence type="ECO:0000256" key="2">
    <source>
        <dbReference type="ARBA" id="ARBA00023002"/>
    </source>
</evidence>
<dbReference type="RefSeq" id="WP_125973025.1">
    <property type="nucleotide sequence ID" value="NZ_CP034433.1"/>
</dbReference>